<protein>
    <submittedName>
        <fullName evidence="4">Proteasome accessory factor B</fullName>
    </submittedName>
</protein>
<organism evidence="4 5">
    <name type="scientific">Citricoccus muralis</name>
    <dbReference type="NCBI Taxonomy" id="169134"/>
    <lineage>
        <taxon>Bacteria</taxon>
        <taxon>Bacillati</taxon>
        <taxon>Actinomycetota</taxon>
        <taxon>Actinomycetes</taxon>
        <taxon>Micrococcales</taxon>
        <taxon>Micrococcaceae</taxon>
        <taxon>Citricoccus</taxon>
    </lineage>
</organism>
<dbReference type="Pfam" id="PF19187">
    <property type="entry name" value="HTH_PafC"/>
    <property type="match status" value="1"/>
</dbReference>
<dbReference type="RefSeq" id="WP_115931285.1">
    <property type="nucleotide sequence ID" value="NZ_QREH01000001.1"/>
</dbReference>
<dbReference type="PANTHER" id="PTHR34580">
    <property type="match status" value="1"/>
</dbReference>
<evidence type="ECO:0000313" key="5">
    <source>
        <dbReference type="Proteomes" id="UP000256727"/>
    </source>
</evidence>
<dbReference type="Pfam" id="PF13280">
    <property type="entry name" value="WYL"/>
    <property type="match status" value="2"/>
</dbReference>
<dbReference type="PANTHER" id="PTHR34580:SF1">
    <property type="entry name" value="PROTEIN PAFC"/>
    <property type="match status" value="1"/>
</dbReference>
<feature type="domain" description="WYL" evidence="1">
    <location>
        <begin position="162"/>
        <end position="227"/>
    </location>
</feature>
<feature type="domain" description="PafC HTH" evidence="2">
    <location>
        <begin position="366"/>
        <end position="481"/>
    </location>
</feature>
<dbReference type="PROSITE" id="PS52050">
    <property type="entry name" value="WYL"/>
    <property type="match status" value="2"/>
</dbReference>
<dbReference type="GO" id="GO:0000502">
    <property type="term" value="C:proteasome complex"/>
    <property type="evidence" value="ECO:0007669"/>
    <property type="project" value="UniProtKB-KW"/>
</dbReference>
<dbReference type="InterPro" id="IPR051534">
    <property type="entry name" value="CBASS_pafABC_assoc_protein"/>
</dbReference>
<dbReference type="InterPro" id="IPR057727">
    <property type="entry name" value="WCX_dom"/>
</dbReference>
<dbReference type="InterPro" id="IPR043839">
    <property type="entry name" value="PafC_HTH"/>
</dbReference>
<dbReference type="EMBL" id="QREH01000001">
    <property type="protein sequence ID" value="REE03109.1"/>
    <property type="molecule type" value="Genomic_DNA"/>
</dbReference>
<keyword evidence="5" id="KW-1185">Reference proteome</keyword>
<keyword evidence="4" id="KW-0647">Proteasome</keyword>
<reference evidence="4 5" key="1">
    <citation type="submission" date="2018-07" db="EMBL/GenBank/DDBJ databases">
        <title>Sequencing the genomes of 1000 actinobacteria strains.</title>
        <authorList>
            <person name="Klenk H.-P."/>
        </authorList>
    </citation>
    <scope>NUCLEOTIDE SEQUENCE [LARGE SCALE GENOMIC DNA]</scope>
    <source>
        <strain evidence="4 5">DSM 14442</strain>
    </source>
</reference>
<evidence type="ECO:0000259" key="1">
    <source>
        <dbReference type="Pfam" id="PF13280"/>
    </source>
</evidence>
<dbReference type="AlphaFoldDB" id="A0A3D9L9R9"/>
<dbReference type="InterPro" id="IPR026881">
    <property type="entry name" value="WYL_dom"/>
</dbReference>
<name>A0A3D9L9R9_9MICC</name>
<accession>A0A3D9L9R9</accession>
<evidence type="ECO:0000259" key="2">
    <source>
        <dbReference type="Pfam" id="PF19187"/>
    </source>
</evidence>
<feature type="domain" description="WCX" evidence="3">
    <location>
        <begin position="606"/>
        <end position="672"/>
    </location>
</feature>
<feature type="domain" description="WYL" evidence="1">
    <location>
        <begin position="510"/>
        <end position="575"/>
    </location>
</feature>
<comment type="caution">
    <text evidence="4">The sequence shown here is derived from an EMBL/GenBank/DDBJ whole genome shotgun (WGS) entry which is preliminary data.</text>
</comment>
<dbReference type="OrthoDB" id="3268930at2"/>
<gene>
    <name evidence="4" type="ORF">C8E99_0910</name>
</gene>
<dbReference type="Proteomes" id="UP000256727">
    <property type="component" value="Unassembled WGS sequence"/>
</dbReference>
<evidence type="ECO:0000313" key="4">
    <source>
        <dbReference type="EMBL" id="REE03109.1"/>
    </source>
</evidence>
<evidence type="ECO:0000259" key="3">
    <source>
        <dbReference type="Pfam" id="PF25583"/>
    </source>
</evidence>
<dbReference type="Pfam" id="PF25583">
    <property type="entry name" value="WCX"/>
    <property type="match status" value="1"/>
</dbReference>
<sequence>MSAASPARSTERIVSLLWVLLASGRRGVTREYLVTSVDAYALSPSAAAFEKMFTRDKEVLKGIGVPLESFTVQDESGFESSEPGGETRYRIDEDRMYLPAVPFTNGERLALMRAESAWAGSETGHAVVRALGRVDAGEDWLEARSGSDHEAFGVRLAGADRYLTELGDMVRDQSVVRFSYRTVNAERAEDRTVRAWALTNPTGVWYLVGWDLDRQQQRTFRLTRFESEPRVAAAGPGHDRAPRRPADFDVQAVHDVVSGQRQSASTVLHLATGRAVHLRIGADPTENSTTVPEGWDEVRVTYTRPAELAGSIAAAGPLARVPDVEDPLRAAVVTLFEGALAAHVAARPDYTLSTPKRRRNRRSDRDKVAAVVDAIGLANQRDGISRAELAERLHVGDRELTAILDELWFCGMPERQFAGQQFEVLEQEGRIHITQAERLSGPLRLSVPEAAALAIGLRAAAGIPGLTDIERQDTASALDKILAVSGPEVEQAGTGIVAGFDFGPFTELAGQLHAAVREQTLLSIDYHSATKDETSTRAVEPLRITSEGGHGYLQAWCSSSDGRRNFRLDRIAAVRETGETFDPRHLPVDDRLFTQHGDEAAVTIHFAHRIRDLAAGFDPERTAVLEDGSVIAEVRLAHADYAHAQAARFGGEFRVLAPQELVESTVDWLQRARTGYVTGNSPSPDVSTGTGPAA</sequence>
<proteinExistence type="predicted"/>